<comment type="caution">
    <text evidence="2">The sequence shown here is derived from an EMBL/GenBank/DDBJ whole genome shotgun (WGS) entry which is preliminary data.</text>
</comment>
<proteinExistence type="predicted"/>
<reference evidence="2 3" key="1">
    <citation type="submission" date="2016-10" db="EMBL/GenBank/DDBJ databases">
        <title>Genome of airborne Acinetobacter sp. 5-2Ac02 in the hospital environment: Species near to Acinetobacter towneri.</title>
        <authorList>
            <person name="Barbosa B."/>
            <person name="Fernandez-Garcia L."/>
            <person name="Gato E."/>
            <person name="Leao R."/>
            <person name="Albano R."/>
            <person name="Fernandez B."/>
            <person name="Fernandez-Cuenca F."/>
            <person name="Marques E."/>
            <person name="Tomas M."/>
        </authorList>
    </citation>
    <scope>NUCLEOTIDE SEQUENCE [LARGE SCALE GENOMIC DNA]</scope>
    <source>
        <strain evidence="2 3">5-2Ac02</strain>
    </source>
</reference>
<organism evidence="2 3">
    <name type="scientific">Acinetobacter towneri</name>
    <dbReference type="NCBI Taxonomy" id="202956"/>
    <lineage>
        <taxon>Bacteria</taxon>
        <taxon>Pseudomonadati</taxon>
        <taxon>Pseudomonadota</taxon>
        <taxon>Gammaproteobacteria</taxon>
        <taxon>Moraxellales</taxon>
        <taxon>Moraxellaceae</taxon>
        <taxon>Acinetobacter</taxon>
    </lineage>
</organism>
<protein>
    <submittedName>
        <fullName evidence="2">Uncharacterized protein</fullName>
    </submittedName>
</protein>
<dbReference type="EMBL" id="MKQS01000005">
    <property type="protein sequence ID" value="OFE44187.1"/>
    <property type="molecule type" value="Genomic_DNA"/>
</dbReference>
<evidence type="ECO:0000313" key="3">
    <source>
        <dbReference type="Proteomes" id="UP000186931"/>
    </source>
</evidence>
<dbReference type="Proteomes" id="UP000186931">
    <property type="component" value="Unassembled WGS sequence"/>
</dbReference>
<evidence type="ECO:0000256" key="1">
    <source>
        <dbReference type="SAM" id="Phobius"/>
    </source>
</evidence>
<dbReference type="STRING" id="202956.BJN41_02850"/>
<keyword evidence="1" id="KW-1133">Transmembrane helix</keyword>
<gene>
    <name evidence="2" type="ORF">BJN41_02850</name>
</gene>
<keyword evidence="1" id="KW-0472">Membrane</keyword>
<name>A0A1E8E3J3_9GAMM</name>
<sequence length="59" mass="7039">MKCTKTVRFRLKNAILFYIYAVNAEIWLWLNKKIKLALFLLLLVRELSCCPYFGAKQIQ</sequence>
<feature type="transmembrane region" description="Helical" evidence="1">
    <location>
        <begin position="12"/>
        <end position="30"/>
    </location>
</feature>
<dbReference type="AlphaFoldDB" id="A0A1E8E3J3"/>
<keyword evidence="1" id="KW-0812">Transmembrane</keyword>
<accession>A0A1E8E3J3</accession>
<evidence type="ECO:0000313" key="2">
    <source>
        <dbReference type="EMBL" id="OFE44187.1"/>
    </source>
</evidence>